<dbReference type="Pfam" id="PF13579">
    <property type="entry name" value="Glyco_trans_4_4"/>
    <property type="match status" value="1"/>
</dbReference>
<comment type="caution">
    <text evidence="2">The sequence shown here is derived from an EMBL/GenBank/DDBJ whole genome shotgun (WGS) entry which is preliminary data.</text>
</comment>
<dbReference type="PANTHER" id="PTHR45947:SF3">
    <property type="entry name" value="SULFOQUINOVOSYL TRANSFERASE SQD2"/>
    <property type="match status" value="1"/>
</dbReference>
<name>A0A5C5ZMY7_9BACT</name>
<proteinExistence type="predicted"/>
<accession>A0A5C5ZMY7</accession>
<sequence>MPKRNILFISQVYVPDPTSVGQHMADAAEELAARGYRVRVITSGRGYDDPTQRYPARETLGGVDVVRLPFSSLGKKSILHRVAGQLMFLVQAILRGWFGPRPDKIVVSTSPPMAAIAALAVRLVRRSKIVFWAMDLNPDQVIATGVMKPTALPVKMLNWLNRWLLGAVDHVVALDPFMAERLNAKRDVSDKTTVFPPWPHNEPEDDIPKSENPFVAEHGLADKFVVMYSGNHGLTTPLDSLVDAALTLQDDPRLRFMFIGGGPGKAPVTRAIEEHQPENIVSLPYQPLDAIRYSLSSADIHVVLMNEALVGIVHPCKVYGAMTVGRPVLYFGPRPSHVTELLDAAQAIPPEEGGGPIGWEARPGDVEQTAAVLREIAATPPEEIAERGRRAKQLIAGRYSKKELCGRFADIVVEGLDTPE</sequence>
<reference evidence="2 3" key="1">
    <citation type="submission" date="2019-02" db="EMBL/GenBank/DDBJ databases">
        <title>Deep-cultivation of Planctomycetes and their phenomic and genomic characterization uncovers novel biology.</title>
        <authorList>
            <person name="Wiegand S."/>
            <person name="Jogler M."/>
            <person name="Boedeker C."/>
            <person name="Pinto D."/>
            <person name="Vollmers J."/>
            <person name="Rivas-Marin E."/>
            <person name="Kohn T."/>
            <person name="Peeters S.H."/>
            <person name="Heuer A."/>
            <person name="Rast P."/>
            <person name="Oberbeckmann S."/>
            <person name="Bunk B."/>
            <person name="Jeske O."/>
            <person name="Meyerdierks A."/>
            <person name="Storesund J.E."/>
            <person name="Kallscheuer N."/>
            <person name="Luecker S."/>
            <person name="Lage O.M."/>
            <person name="Pohl T."/>
            <person name="Merkel B.J."/>
            <person name="Hornburger P."/>
            <person name="Mueller R.-W."/>
            <person name="Bruemmer F."/>
            <person name="Labrenz M."/>
            <person name="Spormann A.M."/>
            <person name="Op Den Camp H."/>
            <person name="Overmann J."/>
            <person name="Amann R."/>
            <person name="Jetten M.S.M."/>
            <person name="Mascher T."/>
            <person name="Medema M.H."/>
            <person name="Devos D.P."/>
            <person name="Kaster A.-K."/>
            <person name="Ovreas L."/>
            <person name="Rohde M."/>
            <person name="Galperin M.Y."/>
            <person name="Jogler C."/>
        </authorList>
    </citation>
    <scope>NUCLEOTIDE SEQUENCE [LARGE SCALE GENOMIC DNA]</scope>
    <source>
        <strain evidence="2 3">Mal64</strain>
    </source>
</reference>
<evidence type="ECO:0000259" key="1">
    <source>
        <dbReference type="Pfam" id="PF13579"/>
    </source>
</evidence>
<evidence type="ECO:0000313" key="2">
    <source>
        <dbReference type="EMBL" id="TWT88842.1"/>
    </source>
</evidence>
<organism evidence="2 3">
    <name type="scientific">Pseudobythopirellula maris</name>
    <dbReference type="NCBI Taxonomy" id="2527991"/>
    <lineage>
        <taxon>Bacteria</taxon>
        <taxon>Pseudomonadati</taxon>
        <taxon>Planctomycetota</taxon>
        <taxon>Planctomycetia</taxon>
        <taxon>Pirellulales</taxon>
        <taxon>Lacipirellulaceae</taxon>
        <taxon>Pseudobythopirellula</taxon>
    </lineage>
</organism>
<dbReference type="Proteomes" id="UP000315440">
    <property type="component" value="Unassembled WGS sequence"/>
</dbReference>
<dbReference type="AlphaFoldDB" id="A0A5C5ZMY7"/>
<dbReference type="RefSeq" id="WP_146400243.1">
    <property type="nucleotide sequence ID" value="NZ_SJPQ01000002.1"/>
</dbReference>
<protein>
    <submittedName>
        <fullName evidence="2">Putative glycosyl transferase</fullName>
    </submittedName>
</protein>
<evidence type="ECO:0000313" key="3">
    <source>
        <dbReference type="Proteomes" id="UP000315440"/>
    </source>
</evidence>
<dbReference type="Gene3D" id="3.40.50.2000">
    <property type="entry name" value="Glycogen Phosphorylase B"/>
    <property type="match status" value="2"/>
</dbReference>
<keyword evidence="3" id="KW-1185">Reference proteome</keyword>
<dbReference type="InterPro" id="IPR028098">
    <property type="entry name" value="Glyco_trans_4-like_N"/>
</dbReference>
<feature type="domain" description="Glycosyltransferase subfamily 4-like N-terminal" evidence="1">
    <location>
        <begin position="20"/>
        <end position="198"/>
    </location>
</feature>
<gene>
    <name evidence="2" type="ORF">Mal64_23300</name>
</gene>
<dbReference type="CDD" id="cd03794">
    <property type="entry name" value="GT4_WbuB-like"/>
    <property type="match status" value="1"/>
</dbReference>
<dbReference type="PANTHER" id="PTHR45947">
    <property type="entry name" value="SULFOQUINOVOSYL TRANSFERASE SQD2"/>
    <property type="match status" value="1"/>
</dbReference>
<dbReference type="GO" id="GO:0016758">
    <property type="term" value="F:hexosyltransferase activity"/>
    <property type="evidence" value="ECO:0007669"/>
    <property type="project" value="TreeGrafter"/>
</dbReference>
<dbReference type="EMBL" id="SJPQ01000002">
    <property type="protein sequence ID" value="TWT88842.1"/>
    <property type="molecule type" value="Genomic_DNA"/>
</dbReference>
<dbReference type="OrthoDB" id="9811902at2"/>
<keyword evidence="2" id="KW-0808">Transferase</keyword>
<dbReference type="SUPFAM" id="SSF53756">
    <property type="entry name" value="UDP-Glycosyltransferase/glycogen phosphorylase"/>
    <property type="match status" value="1"/>
</dbReference>
<dbReference type="InterPro" id="IPR050194">
    <property type="entry name" value="Glycosyltransferase_grp1"/>
</dbReference>